<evidence type="ECO:0000256" key="2">
    <source>
        <dbReference type="SAM" id="MobiDB-lite"/>
    </source>
</evidence>
<organism evidence="3 4">
    <name type="scientific">Bemisia tabaci</name>
    <name type="common">Sweetpotato whitefly</name>
    <name type="synonym">Aleurodes tabaci</name>
    <dbReference type="NCBI Taxonomy" id="7038"/>
    <lineage>
        <taxon>Eukaryota</taxon>
        <taxon>Metazoa</taxon>
        <taxon>Ecdysozoa</taxon>
        <taxon>Arthropoda</taxon>
        <taxon>Hexapoda</taxon>
        <taxon>Insecta</taxon>
        <taxon>Pterygota</taxon>
        <taxon>Neoptera</taxon>
        <taxon>Paraneoptera</taxon>
        <taxon>Hemiptera</taxon>
        <taxon>Sternorrhyncha</taxon>
        <taxon>Aleyrodoidea</taxon>
        <taxon>Aleyrodidae</taxon>
        <taxon>Aleyrodinae</taxon>
        <taxon>Bemisia</taxon>
    </lineage>
</organism>
<accession>A0A9P0EYW7</accession>
<feature type="coiled-coil region" evidence="1">
    <location>
        <begin position="192"/>
        <end position="226"/>
    </location>
</feature>
<dbReference type="Proteomes" id="UP001152759">
    <property type="component" value="Chromosome 1"/>
</dbReference>
<dbReference type="GO" id="GO:0045892">
    <property type="term" value="P:negative regulation of DNA-templated transcription"/>
    <property type="evidence" value="ECO:0007669"/>
    <property type="project" value="InterPro"/>
</dbReference>
<dbReference type="PANTHER" id="PTHR14628">
    <property type="entry name" value="BEN DOMAIN-CONTAINING PROTEIN 5"/>
    <property type="match status" value="1"/>
</dbReference>
<dbReference type="GO" id="GO:0003677">
    <property type="term" value="F:DNA binding"/>
    <property type="evidence" value="ECO:0007669"/>
    <property type="project" value="InterPro"/>
</dbReference>
<keyword evidence="4" id="KW-1185">Reference proteome</keyword>
<dbReference type="EMBL" id="OU963862">
    <property type="protein sequence ID" value="CAH0381188.1"/>
    <property type="molecule type" value="Genomic_DNA"/>
</dbReference>
<evidence type="ECO:0000313" key="3">
    <source>
        <dbReference type="EMBL" id="CAH0381188.1"/>
    </source>
</evidence>
<dbReference type="AlphaFoldDB" id="A0A9P0EYW7"/>
<dbReference type="PANTHER" id="PTHR14628:SF1">
    <property type="entry name" value="BEN DOMAIN-CONTAINING PROTEIN 5"/>
    <property type="match status" value="1"/>
</dbReference>
<reference evidence="3" key="1">
    <citation type="submission" date="2021-12" db="EMBL/GenBank/DDBJ databases">
        <authorList>
            <person name="King R."/>
        </authorList>
    </citation>
    <scope>NUCLEOTIDE SEQUENCE</scope>
</reference>
<sequence>MSEPYALVKFPDDEPNDQPVAVPQSFVKDFDPSNFKRNMVAKVFWSPVDGETPTGIMREQGRVLDLTEVLDSDGSNEPLAGYYRAIVLQIAESRRKLTELGDKRIIIPTKKAFLRGLELKADKGPPKKKVKGTTKSSNPGYVSKAKLKKAVKASDSITTSTWEKKYKKEPEQSDTTDSGDEIVLKKDVKEELLAKEIQLKSCLKENKKLQEELVAMRELNRCWQRKYADDCERNEPLPDITNLATSGLQEVKEASTSTLKSKVCAGFSEIQVMKQVTNTASLKTKIPSGIHDLNSKKQATTKEQTKNSVQILNAEEQFSTCGMKDDDDAIFQNDDAILLEEEKMPRSVEAPPKIKQEMKGSEEEFVVTPEHLQKTYSGVKAGRKGDATFAKNLASAVFSDEVLMRSSWSGNAAQGGKKKVKKQEESARPALSSVGKNVLEALFVERIKKEVPPPSAGEILVRTEIIPDAVRHKIKYLRSKYLQAEDEDKTQGPVKVEEITP</sequence>
<proteinExistence type="predicted"/>
<evidence type="ECO:0000313" key="4">
    <source>
        <dbReference type="Proteomes" id="UP001152759"/>
    </source>
</evidence>
<feature type="region of interest" description="Disordered" evidence="2">
    <location>
        <begin position="409"/>
        <end position="430"/>
    </location>
</feature>
<name>A0A9P0EYW7_BEMTA</name>
<keyword evidence="1" id="KW-0175">Coiled coil</keyword>
<evidence type="ECO:0000256" key="1">
    <source>
        <dbReference type="SAM" id="Coils"/>
    </source>
</evidence>
<protein>
    <submittedName>
        <fullName evidence="3">Uncharacterized protein</fullName>
    </submittedName>
</protein>
<dbReference type="InterPro" id="IPR040391">
    <property type="entry name" value="BEND5"/>
</dbReference>
<gene>
    <name evidence="3" type="ORF">BEMITA_LOCUS860</name>
</gene>